<dbReference type="Pfam" id="PF06479">
    <property type="entry name" value="Ribonuc_2-5A"/>
    <property type="match status" value="1"/>
</dbReference>
<dbReference type="PANTHER" id="PTHR13954:SF6">
    <property type="entry name" value="NON-SPECIFIC SERINE_THREONINE PROTEIN KINASE"/>
    <property type="match status" value="1"/>
</dbReference>
<dbReference type="InterPro" id="IPR018391">
    <property type="entry name" value="PQQ_b-propeller_rpt"/>
</dbReference>
<dbReference type="RefSeq" id="XP_003677832.1">
    <property type="nucleotide sequence ID" value="XM_003677784.1"/>
</dbReference>
<keyword evidence="13" id="KW-0460">Magnesium</keyword>
<keyword evidence="9" id="KW-0547">Nucleotide-binding</keyword>
<dbReference type="PANTHER" id="PTHR13954">
    <property type="entry name" value="IRE1-RELATED"/>
    <property type="match status" value="1"/>
</dbReference>
<dbReference type="eggNOG" id="KOG1027">
    <property type="taxonomic scope" value="Eukaryota"/>
</dbReference>
<evidence type="ECO:0000256" key="11">
    <source>
        <dbReference type="ARBA" id="ARBA00022801"/>
    </source>
</evidence>
<reference key="2">
    <citation type="submission" date="2011-08" db="EMBL/GenBank/DDBJ databases">
        <title>Genome sequence of Naumovozyma castellii.</title>
        <authorList>
            <person name="Gordon J.L."/>
            <person name="Armisen D."/>
            <person name="Proux-Wera E."/>
            <person name="OhEigeartaigh S.S."/>
            <person name="Byrne K.P."/>
            <person name="Wolfe K.H."/>
        </authorList>
    </citation>
    <scope>NUCLEOTIDE SEQUENCE</scope>
    <source>
        <strain>Type strain:CBS 4309</strain>
    </source>
</reference>
<evidence type="ECO:0000256" key="5">
    <source>
        <dbReference type="ARBA" id="ARBA00022679"/>
    </source>
</evidence>
<keyword evidence="18" id="KW-0511">Multifunctional enzyme</keyword>
<evidence type="ECO:0000256" key="20">
    <source>
        <dbReference type="ARBA" id="ARBA00048977"/>
    </source>
</evidence>
<dbReference type="FunCoup" id="G0VJ06">
    <property type="interactions" value="169"/>
</dbReference>
<feature type="domain" description="Protein kinase" evidence="23">
    <location>
        <begin position="827"/>
        <end position="1147"/>
    </location>
</feature>
<dbReference type="GO" id="GO:0051082">
    <property type="term" value="F:unfolded protein binding"/>
    <property type="evidence" value="ECO:0007669"/>
    <property type="project" value="EnsemblFungi"/>
</dbReference>
<feature type="signal peptide" evidence="22">
    <location>
        <begin position="1"/>
        <end position="24"/>
    </location>
</feature>
<dbReference type="GO" id="GO:0070059">
    <property type="term" value="P:intrinsic apoptotic signaling pathway in response to endoplasmic reticulum stress"/>
    <property type="evidence" value="ECO:0007669"/>
    <property type="project" value="TreeGrafter"/>
</dbReference>
<evidence type="ECO:0000256" key="19">
    <source>
        <dbReference type="ARBA" id="ARBA00048659"/>
    </source>
</evidence>
<dbReference type="GO" id="GO:0046872">
    <property type="term" value="F:metal ion binding"/>
    <property type="evidence" value="ECO:0007669"/>
    <property type="project" value="UniProtKB-KW"/>
</dbReference>
<dbReference type="Gene3D" id="2.130.10.10">
    <property type="entry name" value="YVTN repeat-like/Quinoprotein amine dehydrogenase"/>
    <property type="match status" value="1"/>
</dbReference>
<dbReference type="SUPFAM" id="SSF56112">
    <property type="entry name" value="Protein kinase-like (PK-like)"/>
    <property type="match status" value="1"/>
</dbReference>
<feature type="compositionally biased region" description="Polar residues" evidence="21">
    <location>
        <begin position="145"/>
        <end position="162"/>
    </location>
</feature>
<dbReference type="GO" id="GO:0006397">
    <property type="term" value="P:mRNA processing"/>
    <property type="evidence" value="ECO:0007669"/>
    <property type="project" value="InterPro"/>
</dbReference>
<evidence type="ECO:0000256" key="22">
    <source>
        <dbReference type="SAM" id="SignalP"/>
    </source>
</evidence>
<dbReference type="FunFam" id="3.30.200.20:FF:000443">
    <property type="entry name" value="Serine/threonine-protein kinase/endoribonuclease IRE1"/>
    <property type="match status" value="1"/>
</dbReference>
<evidence type="ECO:0000256" key="10">
    <source>
        <dbReference type="ARBA" id="ARBA00022777"/>
    </source>
</evidence>
<evidence type="ECO:0000256" key="12">
    <source>
        <dbReference type="ARBA" id="ARBA00022840"/>
    </source>
</evidence>
<dbReference type="InterPro" id="IPR000719">
    <property type="entry name" value="Prot_kinase_dom"/>
</dbReference>
<dbReference type="GO" id="GO:0031505">
    <property type="term" value="P:fungal-type cell wall organization"/>
    <property type="evidence" value="ECO:0007669"/>
    <property type="project" value="EnsemblFungi"/>
</dbReference>
<dbReference type="KEGG" id="ncs:NCAS_0H01740"/>
<evidence type="ECO:0000256" key="9">
    <source>
        <dbReference type="ARBA" id="ARBA00022741"/>
    </source>
</evidence>
<feature type="domain" description="KEN" evidence="24">
    <location>
        <begin position="1150"/>
        <end position="1282"/>
    </location>
</feature>
<evidence type="ECO:0000256" key="6">
    <source>
        <dbReference type="ARBA" id="ARBA00022692"/>
    </source>
</evidence>
<gene>
    <name evidence="25" type="primary">NCAS0H01740</name>
    <name evidence="25" type="ordered locus">NCAS_0H01740</name>
</gene>
<dbReference type="InterPro" id="IPR038357">
    <property type="entry name" value="KEN_sf"/>
</dbReference>
<evidence type="ECO:0000256" key="14">
    <source>
        <dbReference type="ARBA" id="ARBA00022989"/>
    </source>
</evidence>
<keyword evidence="6" id="KW-0812">Transmembrane</keyword>
<dbReference type="SMART" id="SM00564">
    <property type="entry name" value="PQQ"/>
    <property type="match status" value="3"/>
</dbReference>
<evidence type="ECO:0000256" key="15">
    <source>
        <dbReference type="ARBA" id="ARBA00023136"/>
    </source>
</evidence>
<keyword evidence="7" id="KW-0479">Metal-binding</keyword>
<organism evidence="25 26">
    <name type="scientific">Naumovozyma castellii</name>
    <name type="common">Yeast</name>
    <name type="synonym">Saccharomyces castellii</name>
    <dbReference type="NCBI Taxonomy" id="27288"/>
    <lineage>
        <taxon>Eukaryota</taxon>
        <taxon>Fungi</taxon>
        <taxon>Dikarya</taxon>
        <taxon>Ascomycota</taxon>
        <taxon>Saccharomycotina</taxon>
        <taxon>Saccharomycetes</taxon>
        <taxon>Saccharomycetales</taxon>
        <taxon>Saccharomycetaceae</taxon>
        <taxon>Naumovozyma</taxon>
    </lineage>
</organism>
<feature type="region of interest" description="Disordered" evidence="21">
    <location>
        <begin position="766"/>
        <end position="813"/>
    </location>
</feature>
<evidence type="ECO:0000256" key="1">
    <source>
        <dbReference type="ARBA" id="ARBA00001946"/>
    </source>
</evidence>
<evidence type="ECO:0000256" key="17">
    <source>
        <dbReference type="ARBA" id="ARBA00023230"/>
    </source>
</evidence>
<dbReference type="Gene3D" id="3.30.200.20">
    <property type="entry name" value="Phosphorylase Kinase, domain 1"/>
    <property type="match status" value="1"/>
</dbReference>
<dbReference type="GO" id="GO:0004674">
    <property type="term" value="F:protein serine/threonine kinase activity"/>
    <property type="evidence" value="ECO:0007669"/>
    <property type="project" value="UniProtKB-KW"/>
</dbReference>
<evidence type="ECO:0000313" key="25">
    <source>
        <dbReference type="EMBL" id="CCC71484.1"/>
    </source>
</evidence>
<accession>G0VJ06</accession>
<evidence type="ECO:0000256" key="13">
    <source>
        <dbReference type="ARBA" id="ARBA00022842"/>
    </source>
</evidence>
<evidence type="ECO:0000256" key="18">
    <source>
        <dbReference type="ARBA" id="ARBA00023268"/>
    </source>
</evidence>
<dbReference type="Gene3D" id="1.20.1440.180">
    <property type="entry name" value="KEN domain"/>
    <property type="match status" value="1"/>
</dbReference>
<proteinExistence type="predicted"/>
<keyword evidence="11" id="KW-0378">Hydrolase</keyword>
<evidence type="ECO:0000256" key="7">
    <source>
        <dbReference type="ARBA" id="ARBA00022723"/>
    </source>
</evidence>
<evidence type="ECO:0000256" key="2">
    <source>
        <dbReference type="ARBA" id="ARBA00004479"/>
    </source>
</evidence>
<dbReference type="HOGENOM" id="CLU_004875_2_1_1"/>
<dbReference type="GeneID" id="96905162"/>
<dbReference type="Pfam" id="PF00069">
    <property type="entry name" value="Pkinase"/>
    <property type="match status" value="2"/>
</dbReference>
<comment type="subcellular location">
    <subcellularLocation>
        <location evidence="2">Membrane</location>
        <topology evidence="2">Single-pass type I membrane protein</topology>
    </subcellularLocation>
</comment>
<dbReference type="GO" id="GO:0042802">
    <property type="term" value="F:identical protein binding"/>
    <property type="evidence" value="ECO:0007669"/>
    <property type="project" value="EnsemblFungi"/>
</dbReference>
<evidence type="ECO:0000313" key="26">
    <source>
        <dbReference type="Proteomes" id="UP000001640"/>
    </source>
</evidence>
<comment type="catalytic activity">
    <reaction evidence="20">
        <text>L-seryl-[protein] + ATP = O-phospho-L-seryl-[protein] + ADP + H(+)</text>
        <dbReference type="Rhea" id="RHEA:17989"/>
        <dbReference type="Rhea" id="RHEA-COMP:9863"/>
        <dbReference type="Rhea" id="RHEA-COMP:11604"/>
        <dbReference type="ChEBI" id="CHEBI:15378"/>
        <dbReference type="ChEBI" id="CHEBI:29999"/>
        <dbReference type="ChEBI" id="CHEBI:30616"/>
        <dbReference type="ChEBI" id="CHEBI:83421"/>
        <dbReference type="ChEBI" id="CHEBI:456216"/>
        <dbReference type="EC" id="2.7.11.1"/>
    </reaction>
    <physiologicalReaction direction="left-to-right" evidence="20">
        <dbReference type="Rhea" id="RHEA:17990"/>
    </physiologicalReaction>
</comment>
<keyword evidence="14" id="KW-1133">Transmembrane helix</keyword>
<keyword evidence="5" id="KW-0808">Transferase</keyword>
<dbReference type="GO" id="GO:1990604">
    <property type="term" value="C:IRE1-TRAF2-ASK1 complex"/>
    <property type="evidence" value="ECO:0007669"/>
    <property type="project" value="TreeGrafter"/>
</dbReference>
<dbReference type="InterPro" id="IPR011009">
    <property type="entry name" value="Kinase-like_dom_sf"/>
</dbReference>
<dbReference type="GO" id="GO:0016787">
    <property type="term" value="F:hydrolase activity"/>
    <property type="evidence" value="ECO:0007669"/>
    <property type="project" value="UniProtKB-KW"/>
</dbReference>
<evidence type="ECO:0000256" key="16">
    <source>
        <dbReference type="ARBA" id="ARBA00023180"/>
    </source>
</evidence>
<keyword evidence="8 22" id="KW-0732">Signal</keyword>
<feature type="region of interest" description="Disordered" evidence="21">
    <location>
        <begin position="142"/>
        <end position="214"/>
    </location>
</feature>
<keyword evidence="10" id="KW-0418">Kinase</keyword>
<dbReference type="PROSITE" id="PS51392">
    <property type="entry name" value="KEN"/>
    <property type="match status" value="1"/>
</dbReference>
<feature type="chain" id="PRO_5003411157" description="non-specific serine/threonine protein kinase" evidence="22">
    <location>
        <begin position="25"/>
        <end position="1282"/>
    </location>
</feature>
<dbReference type="OMA" id="IRYYCSE"/>
<comment type="catalytic activity">
    <reaction evidence="19">
        <text>L-threonyl-[protein] + ATP = O-phospho-L-threonyl-[protein] + ADP + H(+)</text>
        <dbReference type="Rhea" id="RHEA:46608"/>
        <dbReference type="Rhea" id="RHEA-COMP:11060"/>
        <dbReference type="Rhea" id="RHEA-COMP:11605"/>
        <dbReference type="ChEBI" id="CHEBI:15378"/>
        <dbReference type="ChEBI" id="CHEBI:30013"/>
        <dbReference type="ChEBI" id="CHEBI:30616"/>
        <dbReference type="ChEBI" id="CHEBI:61977"/>
        <dbReference type="ChEBI" id="CHEBI:456216"/>
        <dbReference type="EC" id="2.7.11.1"/>
    </reaction>
    <physiologicalReaction direction="left-to-right" evidence="19">
        <dbReference type="Rhea" id="RHEA:46609"/>
    </physiologicalReaction>
</comment>
<dbReference type="GO" id="GO:1990332">
    <property type="term" value="C:Ire1 complex"/>
    <property type="evidence" value="ECO:0007669"/>
    <property type="project" value="EnsemblFungi"/>
</dbReference>
<keyword evidence="15" id="KW-0472">Membrane</keyword>
<dbReference type="GO" id="GO:0005524">
    <property type="term" value="F:ATP binding"/>
    <property type="evidence" value="ECO:0007669"/>
    <property type="project" value="UniProtKB-KW"/>
</dbReference>
<dbReference type="GO" id="GO:0005634">
    <property type="term" value="C:nucleus"/>
    <property type="evidence" value="ECO:0007669"/>
    <property type="project" value="EnsemblFungi"/>
</dbReference>
<dbReference type="EC" id="2.7.11.1" evidence="3"/>
<evidence type="ECO:0000256" key="3">
    <source>
        <dbReference type="ARBA" id="ARBA00012513"/>
    </source>
</evidence>
<dbReference type="FunFam" id="1.10.510.10:FF:000572">
    <property type="entry name" value="Serine/threonine-protein kinase/endoribonuclease IRE1"/>
    <property type="match status" value="1"/>
</dbReference>
<dbReference type="InterPro" id="IPR011047">
    <property type="entry name" value="Quinoprotein_ADH-like_sf"/>
</dbReference>
<evidence type="ECO:0000256" key="21">
    <source>
        <dbReference type="SAM" id="MobiDB-lite"/>
    </source>
</evidence>
<protein>
    <recommendedName>
        <fullName evidence="3">non-specific serine/threonine protein kinase</fullName>
        <ecNumber evidence="3">2.7.11.1</ecNumber>
    </recommendedName>
</protein>
<feature type="compositionally biased region" description="Polar residues" evidence="21">
    <location>
        <begin position="197"/>
        <end position="214"/>
    </location>
</feature>
<name>G0VJ06_NAUCA</name>
<dbReference type="GO" id="GO:0006020">
    <property type="term" value="P:inositol metabolic process"/>
    <property type="evidence" value="ECO:0007669"/>
    <property type="project" value="EnsemblFungi"/>
</dbReference>
<dbReference type="Proteomes" id="UP000001640">
    <property type="component" value="Chromosome 8"/>
</dbReference>
<dbReference type="STRING" id="1064592.G0VJ06"/>
<dbReference type="CDD" id="cd09769">
    <property type="entry name" value="Luminal_IRE1"/>
    <property type="match status" value="1"/>
</dbReference>
<dbReference type="GO" id="GO:0036498">
    <property type="term" value="P:IRE1-mediated unfolded protein response"/>
    <property type="evidence" value="ECO:0007669"/>
    <property type="project" value="EnsemblFungi"/>
</dbReference>
<dbReference type="InParanoid" id="G0VJ06"/>
<reference evidence="25 26" key="1">
    <citation type="journal article" date="2011" name="Proc. Natl. Acad. Sci. U.S.A.">
        <title>Evolutionary erosion of yeast sex chromosomes by mating-type switching accidents.</title>
        <authorList>
            <person name="Gordon J.L."/>
            <person name="Armisen D."/>
            <person name="Proux-Wera E."/>
            <person name="Oheigeartaigh S.S."/>
            <person name="Byrne K.P."/>
            <person name="Wolfe K.H."/>
        </authorList>
    </citation>
    <scope>NUCLEOTIDE SEQUENCE [LARGE SCALE GENOMIC DNA]</scope>
    <source>
        <strain evidence="26">ATCC 76901 / BCRC 22586 / CBS 4309 / NBRC 1992 / NRRL Y-12630</strain>
    </source>
</reference>
<dbReference type="CDD" id="cd13982">
    <property type="entry name" value="STKc_IRE1"/>
    <property type="match status" value="1"/>
</dbReference>
<dbReference type="OrthoDB" id="63989at2759"/>
<feature type="compositionally biased region" description="Basic residues" evidence="21">
    <location>
        <begin position="792"/>
        <end position="807"/>
    </location>
</feature>
<keyword evidence="12" id="KW-0067">ATP-binding</keyword>
<dbReference type="SUPFAM" id="SSF50998">
    <property type="entry name" value="Quinoprotein alcohol dehydrogenase-like"/>
    <property type="match status" value="1"/>
</dbReference>
<evidence type="ECO:0000259" key="23">
    <source>
        <dbReference type="PROSITE" id="PS50011"/>
    </source>
</evidence>
<dbReference type="GO" id="GO:0004521">
    <property type="term" value="F:RNA endonuclease activity"/>
    <property type="evidence" value="ECO:0007669"/>
    <property type="project" value="EnsemblFungi"/>
</dbReference>
<evidence type="ECO:0000259" key="24">
    <source>
        <dbReference type="PROSITE" id="PS51392"/>
    </source>
</evidence>
<keyword evidence="16" id="KW-0325">Glycoprotein</keyword>
<dbReference type="Gene3D" id="1.10.510.10">
    <property type="entry name" value="Transferase(Phosphotransferase) domain 1"/>
    <property type="match status" value="1"/>
</dbReference>
<dbReference type="SMART" id="SM00220">
    <property type="entry name" value="S_TKc"/>
    <property type="match status" value="1"/>
</dbReference>
<keyword evidence="26" id="KW-1185">Reference proteome</keyword>
<dbReference type="GO" id="GO:0034067">
    <property type="term" value="P:protein localization to Golgi apparatus"/>
    <property type="evidence" value="ECO:0007669"/>
    <property type="project" value="EnsemblFungi"/>
</dbReference>
<dbReference type="InterPro" id="IPR015943">
    <property type="entry name" value="WD40/YVTN_repeat-like_dom_sf"/>
</dbReference>
<dbReference type="InterPro" id="IPR010513">
    <property type="entry name" value="KEN_dom"/>
</dbReference>
<dbReference type="PROSITE" id="PS00108">
    <property type="entry name" value="PROTEIN_KINASE_ST"/>
    <property type="match status" value="1"/>
</dbReference>
<dbReference type="InterPro" id="IPR045133">
    <property type="entry name" value="IRE1/2-like"/>
</dbReference>
<dbReference type="SMART" id="SM00580">
    <property type="entry name" value="PUG"/>
    <property type="match status" value="1"/>
</dbReference>
<evidence type="ECO:0000256" key="8">
    <source>
        <dbReference type="ARBA" id="ARBA00022729"/>
    </source>
</evidence>
<sequence>MKPLNKTILFQVFILWNLIQSSLAWKVGLWKDHAVSTNKTSSPTSITNTRTLSTSYVTVTTTVVPEFEEEDEVPENYTPIDQITLGGETVSFTVRYRMGTSILSSLIPGNYKFHHTTVIRTVGEDFFKNRLEEEERKANEPWDVTISTKSKLNNGKSSNTQSRDVKSTSSKSKQEETGTYAYRIKNNAKRDKIKRNMGTTATTKNTSSNLQKKSSAARLSSAIENLFEPTIHGLQVSKELVSQNHKHIGNSMKVPYVKSRTLDDLSLSNLLIAPDIEGGLHALSRTDGHVFWSIDSDQFQPLIHVEEPTNPQINETLIVEPFGDGNVYFFNIHQGLQKIPVTMRQLIATSPMHLKTDVIVDDLGTVIEDEKIYTGSRKTVMYTIDAKKGEIISVFGPDTENKNYRKDNLQCFKEDGTKNTDTEDCDNVIVIGKTIYQLGIHSKDGTTYNVTYASWQPNTLDAHLAQENSVSRDGIYIAPFRDKSLLAVDATLKIARWISPNYPGIVVGLFDVFNDENIGENVLVRHPFSGYDDKKTELSEKVYLDQSANHSWFALSSENFPSLVKGAPMSKYSSSSRWRVSSIFEDKNLFKTAIVGVHTLVNTKYRQLVERSVSPGDFSPSSAYDQALGLDPFSERIEIPRDDQSPTSLDRYLSPAELEAYRLKVQAEITREIMNQYDFSPFMVIGKFIYRIVESGLILLSSLFLLIILQKLNVAPPLHVLLEKIGILPTPETPFKEDEIPEVKIAEKLNPSKVDLDATTSAVNIHSNLGNGRENSGDEQDTNDGSGEAAEKKKRKRGSRGGKKNKKKSPEQKLEALEFEKDLKNLTVSDKILGYGSSGTVVFQGTFQNRPVAVKRMLIDFCDVASREIKLLTESDDHKNVIRYYCSETTEKFLYIALELCNATLQDVIEMKNPSDELRYLQQELDPIDILHQIASGVAHLHSLKIIHRDIKPQNILVAFSNKVGLGRQTEHQSVRIMISDFGLCKKLDADQSSFRTNLNNPAGTSGWRAPELLDETAPQILQTLNEEAEFQPVHASHQNGKHNHNNSVLSSDSFYDPFTKQRLTRAIDIFSMGCVFYYVLSSSHPFGDRYMREGNIIKGRYKLDGLKKSLTDRSMVNEASDLIKQMIANNPRDRLTAFAILRHPLFWPASKKLEFLLKVSDRLEIERREPPSQLLLELQEHADLVITTGDWTVNFDKAFMEDLGKYRKYHGDRLLDLLRVLRNKYHHFMEMPEELVERMGPIPDGFYAFFSRRFPRLLIELYLFVGEHLVDDRMLHEFFDN</sequence>
<dbReference type="PROSITE" id="PS50011">
    <property type="entry name" value="PROTEIN_KINASE_DOM"/>
    <property type="match status" value="1"/>
</dbReference>
<evidence type="ECO:0000256" key="4">
    <source>
        <dbReference type="ARBA" id="ARBA00022527"/>
    </source>
</evidence>
<comment type="cofactor">
    <cofactor evidence="1">
        <name>Mg(2+)</name>
        <dbReference type="ChEBI" id="CHEBI:18420"/>
    </cofactor>
</comment>
<keyword evidence="4" id="KW-0723">Serine/threonine-protein kinase</keyword>
<dbReference type="EMBL" id="HE576759">
    <property type="protein sequence ID" value="CCC71484.1"/>
    <property type="molecule type" value="Genomic_DNA"/>
</dbReference>
<dbReference type="CDD" id="cd10422">
    <property type="entry name" value="RNase_Ire1"/>
    <property type="match status" value="1"/>
</dbReference>
<dbReference type="InterPro" id="IPR008271">
    <property type="entry name" value="Ser/Thr_kinase_AS"/>
</dbReference>
<keyword evidence="17" id="KW-0834">Unfolded protein response</keyword>